<proteinExistence type="predicted"/>
<reference evidence="4" key="2">
    <citation type="submission" date="2015-08" db="UniProtKB">
        <authorList>
            <consortium name="WormBaseParasite"/>
        </authorList>
    </citation>
    <scope>IDENTIFICATION</scope>
</reference>
<dbReference type="InterPro" id="IPR038830">
    <property type="entry name" value="CCDC186"/>
</dbReference>
<feature type="coiled-coil region" evidence="1">
    <location>
        <begin position="51"/>
        <end position="427"/>
    </location>
</feature>
<dbReference type="GO" id="GO:0005802">
    <property type="term" value="C:trans-Golgi network"/>
    <property type="evidence" value="ECO:0007669"/>
    <property type="project" value="TreeGrafter"/>
</dbReference>
<accession>A0A0K0G2V2</accession>
<keyword evidence="3" id="KW-1185">Reference proteome</keyword>
<feature type="coiled-coil region" evidence="1">
    <location>
        <begin position="615"/>
        <end position="649"/>
    </location>
</feature>
<evidence type="ECO:0000256" key="2">
    <source>
        <dbReference type="SAM" id="MobiDB-lite"/>
    </source>
</evidence>
<feature type="compositionally biased region" description="Acidic residues" evidence="2">
    <location>
        <begin position="1"/>
        <end position="10"/>
    </location>
</feature>
<feature type="coiled-coil region" evidence="1">
    <location>
        <begin position="714"/>
        <end position="755"/>
    </location>
</feature>
<protein>
    <submittedName>
        <fullName evidence="4">GRIP domain-containing protein</fullName>
    </submittedName>
</protein>
<sequence>MADNNCEENIDNSTKKELNNGILSEEESVSIDNENEKKEDNNLTAILRIRIEALQNDYTILKKEHEEKIKELETTNYRIKEIEVINMRIENDNKKLNENIITKEKEFQNSIQQLTNKMEININNLNAKLKNAENEKNSAVIRYATKETEIMRLTKDNGKLKNELQLLKKEYDELKENTSQEAIDKLKKDIEILQEDIFRKKKEKEKIFNDYEMAEKRISASHTTIKEMKDKMNSMVIENNNISAEKDKALEEAKNFKSQIQVLQIKAKETEYQFNEKIKSRDHLYREVMEEMSRLRGENNILTQKLINFDNESDKIRTEKNNLKEKLDSMMEENLALKKELDELRIIKELVDEYKLDKNEAIKFKKIAETEKDEFERDNITLRSQVEELLSSNHNFQEKSLKLVADIENYQQKVKNLEKDIIDKECFCNKLSKEVDVLKKEKEGKVLVEVNKLDELLCVEERLTKMVNDMEKRVQELENEKMVIRKKSEATQKDLRMEVKRLRKQLETQSDKCSLQNFQLSSHFNERKCSTDPILICANSESINISSNISRTSSLNSFETAAGYRSGSASNTQTSSPNKEDINDIENGKGTSKDNYQDINTSNNVNVQQVMIDKIVKLQKLLVKKTEKIEFLEEHIKQCVEELKKKTKIIQNYALREEAAMLKPMNESLEEILNLCPTVQVAIRMKESSIPLFGTWFNHKGKEKSSLTISAEINSRLQALIEDLLLKNMEYKKAIDKLDGKIAILEREKRQLEAAATM</sequence>
<evidence type="ECO:0000313" key="4">
    <source>
        <dbReference type="WBParaSite" id="SVE_1905300.2"/>
    </source>
</evidence>
<feature type="compositionally biased region" description="Polar residues" evidence="2">
    <location>
        <begin position="567"/>
        <end position="577"/>
    </location>
</feature>
<dbReference type="Proteomes" id="UP000035680">
    <property type="component" value="Unassembled WGS sequence"/>
</dbReference>
<dbReference type="GO" id="GO:0031267">
    <property type="term" value="F:small GTPase binding"/>
    <property type="evidence" value="ECO:0007669"/>
    <property type="project" value="TreeGrafter"/>
</dbReference>
<dbReference type="PANTHER" id="PTHR18911">
    <property type="entry name" value="CTCL TUMOR ANTIGEN HD-CL-01"/>
    <property type="match status" value="1"/>
</dbReference>
<dbReference type="GO" id="GO:0099518">
    <property type="term" value="P:vesicle cytoskeletal trafficking"/>
    <property type="evidence" value="ECO:0007669"/>
    <property type="project" value="TreeGrafter"/>
</dbReference>
<organism evidence="3 4">
    <name type="scientific">Strongyloides venezuelensis</name>
    <name type="common">Threadworm</name>
    <dbReference type="NCBI Taxonomy" id="75913"/>
    <lineage>
        <taxon>Eukaryota</taxon>
        <taxon>Metazoa</taxon>
        <taxon>Ecdysozoa</taxon>
        <taxon>Nematoda</taxon>
        <taxon>Chromadorea</taxon>
        <taxon>Rhabditida</taxon>
        <taxon>Tylenchina</taxon>
        <taxon>Panagrolaimomorpha</taxon>
        <taxon>Strongyloidoidea</taxon>
        <taxon>Strongyloididae</taxon>
        <taxon>Strongyloides</taxon>
    </lineage>
</organism>
<feature type="region of interest" description="Disordered" evidence="2">
    <location>
        <begin position="564"/>
        <end position="596"/>
    </location>
</feature>
<evidence type="ECO:0000256" key="1">
    <source>
        <dbReference type="SAM" id="Coils"/>
    </source>
</evidence>
<dbReference type="AlphaFoldDB" id="A0A0K0G2V2"/>
<keyword evidence="1" id="KW-0175">Coiled coil</keyword>
<dbReference type="STRING" id="75913.A0A0K0G2V2"/>
<reference evidence="3" key="1">
    <citation type="submission" date="2014-07" db="EMBL/GenBank/DDBJ databases">
        <authorList>
            <person name="Martin A.A"/>
            <person name="De Silva N."/>
        </authorList>
    </citation>
    <scope>NUCLEOTIDE SEQUENCE</scope>
</reference>
<feature type="region of interest" description="Disordered" evidence="2">
    <location>
        <begin position="1"/>
        <end position="21"/>
    </location>
</feature>
<dbReference type="PANTHER" id="PTHR18911:SF5">
    <property type="entry name" value="COILED-COIL DOMAIN-CONTAINING PROTEIN 186"/>
    <property type="match status" value="1"/>
</dbReference>
<name>A0A0K0G2V2_STRVS</name>
<dbReference type="WBParaSite" id="SVE_1905300.2">
    <property type="protein sequence ID" value="SVE_1905300.2"/>
    <property type="gene ID" value="SVE_1905300"/>
</dbReference>
<evidence type="ECO:0000313" key="3">
    <source>
        <dbReference type="Proteomes" id="UP000035680"/>
    </source>
</evidence>
<feature type="coiled-coil region" evidence="1">
    <location>
        <begin position="453"/>
        <end position="512"/>
    </location>
</feature>